<protein>
    <submittedName>
        <fullName evidence="2">Uncharacterized protein</fullName>
    </submittedName>
</protein>
<accession>A0A0V1H1M2</accession>
<keyword evidence="3" id="KW-1185">Reference proteome</keyword>
<comment type="caution">
    <text evidence="2">The sequence shown here is derived from an EMBL/GenBank/DDBJ whole genome shotgun (WGS) entry which is preliminary data.</text>
</comment>
<gene>
    <name evidence="2" type="ORF">T11_5280</name>
</gene>
<reference evidence="2 3" key="1">
    <citation type="submission" date="2015-01" db="EMBL/GenBank/DDBJ databases">
        <title>Evolution of Trichinella species and genotypes.</title>
        <authorList>
            <person name="Korhonen P.K."/>
            <person name="Edoardo P."/>
            <person name="Giuseppe L.R."/>
            <person name="Gasser R.B."/>
        </authorList>
    </citation>
    <scope>NUCLEOTIDE SEQUENCE [LARGE SCALE GENOMIC DNA]</scope>
    <source>
        <strain evidence="2">ISS1029</strain>
    </source>
</reference>
<feature type="region of interest" description="Disordered" evidence="1">
    <location>
        <begin position="1"/>
        <end position="25"/>
    </location>
</feature>
<feature type="compositionally biased region" description="Polar residues" evidence="1">
    <location>
        <begin position="15"/>
        <end position="25"/>
    </location>
</feature>
<evidence type="ECO:0000256" key="1">
    <source>
        <dbReference type="SAM" id="MobiDB-lite"/>
    </source>
</evidence>
<name>A0A0V1H1M2_9BILA</name>
<dbReference type="Proteomes" id="UP000055024">
    <property type="component" value="Unassembled WGS sequence"/>
</dbReference>
<organism evidence="2 3">
    <name type="scientific">Trichinella zimbabwensis</name>
    <dbReference type="NCBI Taxonomy" id="268475"/>
    <lineage>
        <taxon>Eukaryota</taxon>
        <taxon>Metazoa</taxon>
        <taxon>Ecdysozoa</taxon>
        <taxon>Nematoda</taxon>
        <taxon>Enoplea</taxon>
        <taxon>Dorylaimia</taxon>
        <taxon>Trichinellida</taxon>
        <taxon>Trichinellidae</taxon>
        <taxon>Trichinella</taxon>
    </lineage>
</organism>
<sequence length="60" mass="6933">MKNDDSPAPDRNMTKTKIQSNQKPDCQEKNLASSHFLSHKTIQCTWYCISVELENCFTLL</sequence>
<dbReference type="AlphaFoldDB" id="A0A0V1H1M2"/>
<evidence type="ECO:0000313" key="3">
    <source>
        <dbReference type="Proteomes" id="UP000055024"/>
    </source>
</evidence>
<dbReference type="EMBL" id="JYDP01000170">
    <property type="protein sequence ID" value="KRZ04207.1"/>
    <property type="molecule type" value="Genomic_DNA"/>
</dbReference>
<proteinExistence type="predicted"/>
<evidence type="ECO:0000313" key="2">
    <source>
        <dbReference type="EMBL" id="KRZ04207.1"/>
    </source>
</evidence>